<evidence type="ECO:0000259" key="1">
    <source>
        <dbReference type="Pfam" id="PF12776"/>
    </source>
</evidence>
<evidence type="ECO:0000313" key="2">
    <source>
        <dbReference type="EMBL" id="KAF6148962.1"/>
    </source>
</evidence>
<dbReference type="OrthoDB" id="1937145at2759"/>
<organism evidence="2 3">
    <name type="scientific">Kingdonia uniflora</name>
    <dbReference type="NCBI Taxonomy" id="39325"/>
    <lineage>
        <taxon>Eukaryota</taxon>
        <taxon>Viridiplantae</taxon>
        <taxon>Streptophyta</taxon>
        <taxon>Embryophyta</taxon>
        <taxon>Tracheophyta</taxon>
        <taxon>Spermatophyta</taxon>
        <taxon>Magnoliopsida</taxon>
        <taxon>Ranunculales</taxon>
        <taxon>Circaeasteraceae</taxon>
        <taxon>Kingdonia</taxon>
    </lineage>
</organism>
<comment type="caution">
    <text evidence="2">The sequence shown here is derived from an EMBL/GenBank/DDBJ whole genome shotgun (WGS) entry which is preliminary data.</text>
</comment>
<dbReference type="InterPro" id="IPR024752">
    <property type="entry name" value="Myb/SANT-like_dom"/>
</dbReference>
<dbReference type="Proteomes" id="UP000541444">
    <property type="component" value="Unassembled WGS sequence"/>
</dbReference>
<keyword evidence="3" id="KW-1185">Reference proteome</keyword>
<evidence type="ECO:0000313" key="3">
    <source>
        <dbReference type="Proteomes" id="UP000541444"/>
    </source>
</evidence>
<dbReference type="Pfam" id="PF12776">
    <property type="entry name" value="Myb_DNA-bind_3"/>
    <property type="match status" value="1"/>
</dbReference>
<name>A0A7J7M286_9MAGN</name>
<dbReference type="PANTHER" id="PTHR46929:SF33">
    <property type="entry name" value="L10-INTERACTING MYB DOMAIN-CONTAINING PROTEIN-LIKE ISOFORM X1"/>
    <property type="match status" value="1"/>
</dbReference>
<dbReference type="EMBL" id="JACGCM010001823">
    <property type="protein sequence ID" value="KAF6148962.1"/>
    <property type="molecule type" value="Genomic_DNA"/>
</dbReference>
<accession>A0A7J7M286</accession>
<reference evidence="2 3" key="1">
    <citation type="journal article" date="2020" name="IScience">
        <title>Genome Sequencing of the Endangered Kingdonia uniflora (Circaeasteraceae, Ranunculales) Reveals Potential Mechanisms of Evolutionary Specialization.</title>
        <authorList>
            <person name="Sun Y."/>
            <person name="Deng T."/>
            <person name="Zhang A."/>
            <person name="Moore M.J."/>
            <person name="Landis J.B."/>
            <person name="Lin N."/>
            <person name="Zhang H."/>
            <person name="Zhang X."/>
            <person name="Huang J."/>
            <person name="Zhang X."/>
            <person name="Sun H."/>
            <person name="Wang H."/>
        </authorList>
    </citation>
    <scope>NUCLEOTIDE SEQUENCE [LARGE SCALE GENOMIC DNA]</scope>
    <source>
        <strain evidence="2">TB1705</strain>
        <tissue evidence="2">Leaf</tissue>
    </source>
</reference>
<sequence>MIKKMNEKYENMNDDKEVIKNRYNKLRNFYTILKALLDKSRFGWVDEKHMVTADSYVWDEYLKEHPEAKLMRTKTIPNYHDLDEFVENQ</sequence>
<gene>
    <name evidence="2" type="ORF">GIB67_026707</name>
</gene>
<dbReference type="PANTHER" id="PTHR46929">
    <property type="entry name" value="EXPRESSED PROTEIN"/>
    <property type="match status" value="1"/>
</dbReference>
<protein>
    <recommendedName>
        <fullName evidence="1">Myb/SANT-like domain-containing protein</fullName>
    </recommendedName>
</protein>
<dbReference type="AlphaFoldDB" id="A0A7J7M286"/>
<feature type="domain" description="Myb/SANT-like" evidence="1">
    <location>
        <begin position="1"/>
        <end position="61"/>
    </location>
</feature>
<proteinExistence type="predicted"/>